<gene>
    <name evidence="3" type="ORF">LCGC14_2249220</name>
</gene>
<protein>
    <submittedName>
        <fullName evidence="3">Uncharacterized protein</fullName>
    </submittedName>
</protein>
<evidence type="ECO:0000313" key="3">
    <source>
        <dbReference type="EMBL" id="KKL56060.1"/>
    </source>
</evidence>
<proteinExistence type="predicted"/>
<accession>A0A0F9FFM7</accession>
<evidence type="ECO:0000256" key="2">
    <source>
        <dbReference type="SAM" id="MobiDB-lite"/>
    </source>
</evidence>
<feature type="compositionally biased region" description="Polar residues" evidence="2">
    <location>
        <begin position="196"/>
        <end position="206"/>
    </location>
</feature>
<dbReference type="AlphaFoldDB" id="A0A0F9FFM7"/>
<reference evidence="3" key="1">
    <citation type="journal article" date="2015" name="Nature">
        <title>Complex archaea that bridge the gap between prokaryotes and eukaryotes.</title>
        <authorList>
            <person name="Spang A."/>
            <person name="Saw J.H."/>
            <person name="Jorgensen S.L."/>
            <person name="Zaremba-Niedzwiedzka K."/>
            <person name="Martijn J."/>
            <person name="Lind A.E."/>
            <person name="van Eijk R."/>
            <person name="Schleper C."/>
            <person name="Guy L."/>
            <person name="Ettema T.J."/>
        </authorList>
    </citation>
    <scope>NUCLEOTIDE SEQUENCE</scope>
</reference>
<comment type="caution">
    <text evidence="3">The sequence shown here is derived from an EMBL/GenBank/DDBJ whole genome shotgun (WGS) entry which is preliminary data.</text>
</comment>
<sequence length="206" mass="23800">MSDMFDVYWRERGIALERSSRRNAARAQQIIDELAEERNAALRQRDAARERADVWQAHYIGLNARAEFLLQELDKAYGGAHLNPVRSPASEGEITLPRGPREGEVIDFSELVYLTAMNRHIHEKKSHLGPYQKLIERWKIFGAGTRENQWKERVSHIVEFYENYVPRLTAFAQSASPHVENDKIEEAEQDPDCGQLDNTKQPSQDK</sequence>
<feature type="coiled-coil region" evidence="1">
    <location>
        <begin position="17"/>
        <end position="51"/>
    </location>
</feature>
<dbReference type="EMBL" id="LAZR01030621">
    <property type="protein sequence ID" value="KKL56060.1"/>
    <property type="molecule type" value="Genomic_DNA"/>
</dbReference>
<evidence type="ECO:0000256" key="1">
    <source>
        <dbReference type="SAM" id="Coils"/>
    </source>
</evidence>
<organism evidence="3">
    <name type="scientific">marine sediment metagenome</name>
    <dbReference type="NCBI Taxonomy" id="412755"/>
    <lineage>
        <taxon>unclassified sequences</taxon>
        <taxon>metagenomes</taxon>
        <taxon>ecological metagenomes</taxon>
    </lineage>
</organism>
<feature type="region of interest" description="Disordered" evidence="2">
    <location>
        <begin position="175"/>
        <end position="206"/>
    </location>
</feature>
<keyword evidence="1" id="KW-0175">Coiled coil</keyword>
<name>A0A0F9FFM7_9ZZZZ</name>